<evidence type="ECO:0000313" key="2">
    <source>
        <dbReference type="EMBL" id="GBM71687.1"/>
    </source>
</evidence>
<dbReference type="EMBL" id="BGPR01002327">
    <property type="protein sequence ID" value="GBM71687.1"/>
    <property type="molecule type" value="Genomic_DNA"/>
</dbReference>
<protein>
    <submittedName>
        <fullName evidence="2">Uncharacterized protein</fullName>
    </submittedName>
</protein>
<sequence length="66" mass="7888">MFMEHISKFVIFCSIQHKTSPDSQREYQDICNETRNRRPWKCERSTKQAGVPPPPSDLHMSHHIRH</sequence>
<evidence type="ECO:0000313" key="3">
    <source>
        <dbReference type="Proteomes" id="UP000499080"/>
    </source>
</evidence>
<evidence type="ECO:0000256" key="1">
    <source>
        <dbReference type="SAM" id="MobiDB-lite"/>
    </source>
</evidence>
<organism evidence="2 3">
    <name type="scientific">Araneus ventricosus</name>
    <name type="common">Orbweaver spider</name>
    <name type="synonym">Epeira ventricosa</name>
    <dbReference type="NCBI Taxonomy" id="182803"/>
    <lineage>
        <taxon>Eukaryota</taxon>
        <taxon>Metazoa</taxon>
        <taxon>Ecdysozoa</taxon>
        <taxon>Arthropoda</taxon>
        <taxon>Chelicerata</taxon>
        <taxon>Arachnida</taxon>
        <taxon>Araneae</taxon>
        <taxon>Araneomorphae</taxon>
        <taxon>Entelegynae</taxon>
        <taxon>Araneoidea</taxon>
        <taxon>Araneidae</taxon>
        <taxon>Araneus</taxon>
    </lineage>
</organism>
<proteinExistence type="predicted"/>
<accession>A0A4Y2I1T7</accession>
<feature type="region of interest" description="Disordered" evidence="1">
    <location>
        <begin position="41"/>
        <end position="66"/>
    </location>
</feature>
<dbReference type="Proteomes" id="UP000499080">
    <property type="component" value="Unassembled WGS sequence"/>
</dbReference>
<keyword evidence="3" id="KW-1185">Reference proteome</keyword>
<comment type="caution">
    <text evidence="2">The sequence shown here is derived from an EMBL/GenBank/DDBJ whole genome shotgun (WGS) entry which is preliminary data.</text>
</comment>
<reference evidence="2 3" key="1">
    <citation type="journal article" date="2019" name="Sci. Rep.">
        <title>Orb-weaving spider Araneus ventricosus genome elucidates the spidroin gene catalogue.</title>
        <authorList>
            <person name="Kono N."/>
            <person name="Nakamura H."/>
            <person name="Ohtoshi R."/>
            <person name="Moran D.A.P."/>
            <person name="Shinohara A."/>
            <person name="Yoshida Y."/>
            <person name="Fujiwara M."/>
            <person name="Mori M."/>
            <person name="Tomita M."/>
            <person name="Arakawa K."/>
        </authorList>
    </citation>
    <scope>NUCLEOTIDE SEQUENCE [LARGE SCALE GENOMIC DNA]</scope>
</reference>
<gene>
    <name evidence="2" type="ORF">AVEN_127058_1</name>
</gene>
<name>A0A4Y2I1T7_ARAVE</name>
<dbReference type="AlphaFoldDB" id="A0A4Y2I1T7"/>